<feature type="transmembrane region" description="Helical" evidence="17">
    <location>
        <begin position="12"/>
        <end position="32"/>
    </location>
</feature>
<dbReference type="Proteomes" id="UP000657006">
    <property type="component" value="Unassembled WGS sequence"/>
</dbReference>
<reference evidence="18" key="1">
    <citation type="submission" date="2020-08" db="EMBL/GenBank/DDBJ databases">
        <title>Genome public.</title>
        <authorList>
            <person name="Liu C."/>
            <person name="Sun Q."/>
        </authorList>
    </citation>
    <scope>NUCLEOTIDE SEQUENCE</scope>
    <source>
        <strain evidence="18">NSJ-32</strain>
    </source>
</reference>
<gene>
    <name evidence="18" type="ORF">H8730_06565</name>
</gene>
<dbReference type="PANTHER" id="PTHR30474">
    <property type="entry name" value="CELL CYCLE PROTEIN"/>
    <property type="match status" value="1"/>
</dbReference>
<dbReference type="GO" id="GO:0009252">
    <property type="term" value="P:peptidoglycan biosynthetic process"/>
    <property type="evidence" value="ECO:0007669"/>
    <property type="project" value="UniProtKB-KW"/>
</dbReference>
<evidence type="ECO:0000256" key="11">
    <source>
        <dbReference type="ARBA" id="ARBA00038053"/>
    </source>
</evidence>
<evidence type="ECO:0000256" key="4">
    <source>
        <dbReference type="ARBA" id="ARBA00022692"/>
    </source>
</evidence>
<dbReference type="GO" id="GO:0015648">
    <property type="term" value="F:lipid-linked peptidoglycan transporter activity"/>
    <property type="evidence" value="ECO:0007669"/>
    <property type="project" value="TreeGrafter"/>
</dbReference>
<feature type="transmembrane region" description="Helical" evidence="17">
    <location>
        <begin position="79"/>
        <end position="100"/>
    </location>
</feature>
<evidence type="ECO:0000256" key="7">
    <source>
        <dbReference type="ARBA" id="ARBA00022989"/>
    </source>
</evidence>
<keyword evidence="2" id="KW-0328">Glycosyltransferase</keyword>
<keyword evidence="7 17" id="KW-1133">Transmembrane helix</keyword>
<name>A0A926DT05_9FIRM</name>
<dbReference type="EMBL" id="JACRSQ010000007">
    <property type="protein sequence ID" value="MBC8543202.1"/>
    <property type="molecule type" value="Genomic_DNA"/>
</dbReference>
<comment type="caution">
    <text evidence="18">The sequence shown here is derived from an EMBL/GenBank/DDBJ whole genome shotgun (WGS) entry which is preliminary data.</text>
</comment>
<evidence type="ECO:0000256" key="2">
    <source>
        <dbReference type="ARBA" id="ARBA00022676"/>
    </source>
</evidence>
<feature type="transmembrane region" description="Helical" evidence="17">
    <location>
        <begin position="172"/>
        <end position="188"/>
    </location>
</feature>
<comment type="function">
    <text evidence="16">Peptidoglycan polymerase that is essential for cell division.</text>
</comment>
<feature type="transmembrane region" description="Helical" evidence="17">
    <location>
        <begin position="146"/>
        <end position="166"/>
    </location>
</feature>
<evidence type="ECO:0000256" key="9">
    <source>
        <dbReference type="ARBA" id="ARBA00032370"/>
    </source>
</evidence>
<protein>
    <recommendedName>
        <fullName evidence="12">Probable peptidoglycan glycosyltransferase FtsW</fullName>
        <ecNumber evidence="14">2.4.99.28</ecNumber>
    </recommendedName>
    <alternativeName>
        <fullName evidence="13">Cell division protein FtsW</fullName>
    </alternativeName>
    <alternativeName>
        <fullName evidence="10">Cell wall polymerase</fullName>
    </alternativeName>
    <alternativeName>
        <fullName evidence="9">Peptidoglycan polymerase</fullName>
    </alternativeName>
</protein>
<evidence type="ECO:0000256" key="6">
    <source>
        <dbReference type="ARBA" id="ARBA00022984"/>
    </source>
</evidence>
<dbReference type="EC" id="2.4.99.28" evidence="14"/>
<dbReference type="GO" id="GO:0051301">
    <property type="term" value="P:cell division"/>
    <property type="evidence" value="ECO:0007669"/>
    <property type="project" value="InterPro"/>
</dbReference>
<keyword evidence="6" id="KW-0573">Peptidoglycan synthesis</keyword>
<evidence type="ECO:0000256" key="14">
    <source>
        <dbReference type="ARBA" id="ARBA00044770"/>
    </source>
</evidence>
<keyword evidence="8 17" id="KW-0472">Membrane</keyword>
<evidence type="ECO:0000256" key="8">
    <source>
        <dbReference type="ARBA" id="ARBA00023136"/>
    </source>
</evidence>
<proteinExistence type="inferred from homology"/>
<evidence type="ECO:0000256" key="12">
    <source>
        <dbReference type="ARBA" id="ARBA00041185"/>
    </source>
</evidence>
<comment type="catalytic activity">
    <reaction evidence="15">
        <text>[GlcNAc-(1-&gt;4)-Mur2Ac(oyl-L-Ala-gamma-D-Glu-L-Lys-D-Ala-D-Ala)](n)-di-trans,octa-cis-undecaprenyl diphosphate + beta-D-GlcNAc-(1-&gt;4)-Mur2Ac(oyl-L-Ala-gamma-D-Glu-L-Lys-D-Ala-D-Ala)-di-trans,octa-cis-undecaprenyl diphosphate = [GlcNAc-(1-&gt;4)-Mur2Ac(oyl-L-Ala-gamma-D-Glu-L-Lys-D-Ala-D-Ala)](n+1)-di-trans,octa-cis-undecaprenyl diphosphate + di-trans,octa-cis-undecaprenyl diphosphate + H(+)</text>
        <dbReference type="Rhea" id="RHEA:23708"/>
        <dbReference type="Rhea" id="RHEA-COMP:9602"/>
        <dbReference type="Rhea" id="RHEA-COMP:9603"/>
        <dbReference type="ChEBI" id="CHEBI:15378"/>
        <dbReference type="ChEBI" id="CHEBI:58405"/>
        <dbReference type="ChEBI" id="CHEBI:60033"/>
        <dbReference type="ChEBI" id="CHEBI:78435"/>
        <dbReference type="EC" id="2.4.99.28"/>
    </reaction>
</comment>
<evidence type="ECO:0000256" key="10">
    <source>
        <dbReference type="ARBA" id="ARBA00033270"/>
    </source>
</evidence>
<dbReference type="Pfam" id="PF01098">
    <property type="entry name" value="FTSW_RODA_SPOVE"/>
    <property type="match status" value="1"/>
</dbReference>
<evidence type="ECO:0000256" key="15">
    <source>
        <dbReference type="ARBA" id="ARBA00049902"/>
    </source>
</evidence>
<feature type="transmembrane region" description="Helical" evidence="17">
    <location>
        <begin position="323"/>
        <end position="347"/>
    </location>
</feature>
<dbReference type="GO" id="GO:0032153">
    <property type="term" value="C:cell division site"/>
    <property type="evidence" value="ECO:0007669"/>
    <property type="project" value="TreeGrafter"/>
</dbReference>
<feature type="transmembrane region" description="Helical" evidence="17">
    <location>
        <begin position="290"/>
        <end position="311"/>
    </location>
</feature>
<comment type="similarity">
    <text evidence="11">Belongs to the SEDS family. FtsW subfamily.</text>
</comment>
<keyword evidence="19" id="KW-1185">Reference proteome</keyword>
<comment type="subcellular location">
    <subcellularLocation>
        <location evidence="1">Membrane</location>
        <topology evidence="1">Multi-pass membrane protein</topology>
    </subcellularLocation>
</comment>
<evidence type="ECO:0000256" key="16">
    <source>
        <dbReference type="ARBA" id="ARBA00049966"/>
    </source>
</evidence>
<feature type="transmembrane region" description="Helical" evidence="17">
    <location>
        <begin position="359"/>
        <end position="378"/>
    </location>
</feature>
<dbReference type="GO" id="GO:0008955">
    <property type="term" value="F:peptidoglycan glycosyltransferase activity"/>
    <property type="evidence" value="ECO:0007669"/>
    <property type="project" value="UniProtKB-EC"/>
</dbReference>
<feature type="transmembrane region" description="Helical" evidence="17">
    <location>
        <begin position="195"/>
        <end position="211"/>
    </location>
</feature>
<evidence type="ECO:0000313" key="19">
    <source>
        <dbReference type="Proteomes" id="UP000657006"/>
    </source>
</evidence>
<dbReference type="InterPro" id="IPR001182">
    <property type="entry name" value="FtsW/RodA"/>
</dbReference>
<sequence>MFERDNLKNLDFTLLILVTLLVGFGTIMIGSADGWVFSRETFNLKDEGMKLMIKQLLGYGIGLVAIVLIVLLNYDVLKVLAIPAYVVILGLLVLVLKIGVGVDSDGEDVRRWIQLPGGFTLQPSEYAKIGLILLFAWYLDKFQERINNVAVVAGALVLVGIPVILIMKEPSLSVSIVTITIALSALFVARLGWRYIIPGVLIIGVAAFFIIQDATSETPKFALTFLGKYQVNRIRAWLDPESYRLDLAFQTLTSKYAIGSGGLRGVGLFEGQDIPVATTDFIFGVIGEELGFVGACFVILMIVLIVLKILWVARRAQDLFGKLLCTGVATMIAVQSAIHIGVTTALLPNTGLPLPFISYGLSSLTGSMMGIGLVLKVHSETKKNKSRR</sequence>
<evidence type="ECO:0000256" key="5">
    <source>
        <dbReference type="ARBA" id="ARBA00022960"/>
    </source>
</evidence>
<organism evidence="18 19">
    <name type="scientific">Bianquea renquensis</name>
    <dbReference type="NCBI Taxonomy" id="2763661"/>
    <lineage>
        <taxon>Bacteria</taxon>
        <taxon>Bacillati</taxon>
        <taxon>Bacillota</taxon>
        <taxon>Clostridia</taxon>
        <taxon>Eubacteriales</taxon>
        <taxon>Bianqueaceae</taxon>
        <taxon>Bianquea</taxon>
    </lineage>
</organism>
<dbReference type="PANTHER" id="PTHR30474:SF2">
    <property type="entry name" value="PEPTIDOGLYCAN GLYCOSYLTRANSFERASE FTSW-RELATED"/>
    <property type="match status" value="1"/>
</dbReference>
<dbReference type="GO" id="GO:0008360">
    <property type="term" value="P:regulation of cell shape"/>
    <property type="evidence" value="ECO:0007669"/>
    <property type="project" value="UniProtKB-KW"/>
</dbReference>
<evidence type="ECO:0000256" key="17">
    <source>
        <dbReference type="SAM" id="Phobius"/>
    </source>
</evidence>
<feature type="transmembrane region" description="Helical" evidence="17">
    <location>
        <begin position="52"/>
        <end position="72"/>
    </location>
</feature>
<dbReference type="GO" id="GO:0005886">
    <property type="term" value="C:plasma membrane"/>
    <property type="evidence" value="ECO:0007669"/>
    <property type="project" value="TreeGrafter"/>
</dbReference>
<keyword evidence="4 17" id="KW-0812">Transmembrane</keyword>
<keyword evidence="5" id="KW-0133">Cell shape</keyword>
<evidence type="ECO:0000256" key="13">
    <source>
        <dbReference type="ARBA" id="ARBA00041418"/>
    </source>
</evidence>
<feature type="transmembrane region" description="Helical" evidence="17">
    <location>
        <begin position="120"/>
        <end position="139"/>
    </location>
</feature>
<evidence type="ECO:0000256" key="3">
    <source>
        <dbReference type="ARBA" id="ARBA00022679"/>
    </source>
</evidence>
<accession>A0A926DT05</accession>
<keyword evidence="3" id="KW-0808">Transferase</keyword>
<dbReference type="RefSeq" id="WP_177720029.1">
    <property type="nucleotide sequence ID" value="NZ_JACRSQ010000007.1"/>
</dbReference>
<evidence type="ECO:0000256" key="1">
    <source>
        <dbReference type="ARBA" id="ARBA00004141"/>
    </source>
</evidence>
<evidence type="ECO:0000313" key="18">
    <source>
        <dbReference type="EMBL" id="MBC8543202.1"/>
    </source>
</evidence>
<dbReference type="AlphaFoldDB" id="A0A926DT05"/>